<accession>S9ZP12</accession>
<dbReference type="PATRIC" id="fig|1348657.5.peg.1057"/>
<dbReference type="GO" id="GO:0005524">
    <property type="term" value="F:ATP binding"/>
    <property type="evidence" value="ECO:0007669"/>
    <property type="project" value="UniProtKB-KW"/>
</dbReference>
<evidence type="ECO:0000256" key="5">
    <source>
        <dbReference type="ARBA" id="ARBA00022694"/>
    </source>
</evidence>
<dbReference type="InterPro" id="IPR027417">
    <property type="entry name" value="P-loop_NTPase"/>
</dbReference>
<comment type="subcellular location">
    <subcellularLocation>
        <location evidence="1">Cytoplasm</location>
    </subcellularLocation>
</comment>
<dbReference type="RefSeq" id="WP_021248498.1">
    <property type="nucleotide sequence ID" value="NZ_ATJV01000045.1"/>
</dbReference>
<proteinExistence type="inferred from homology"/>
<gene>
    <name evidence="11" type="ORF">M622_12585</name>
</gene>
<evidence type="ECO:0000256" key="8">
    <source>
        <dbReference type="ARBA" id="ARBA00022840"/>
    </source>
</evidence>
<dbReference type="STRING" id="1348657.M622_12585"/>
<dbReference type="GO" id="GO:0046872">
    <property type="term" value="F:metal ion binding"/>
    <property type="evidence" value="ECO:0007669"/>
    <property type="project" value="UniProtKB-KW"/>
</dbReference>
<dbReference type="SUPFAM" id="SSF52540">
    <property type="entry name" value="P-loop containing nucleoside triphosphate hydrolases"/>
    <property type="match status" value="1"/>
</dbReference>
<keyword evidence="4" id="KW-0963">Cytoplasm</keyword>
<evidence type="ECO:0000313" key="11">
    <source>
        <dbReference type="EMBL" id="EPZ16386.1"/>
    </source>
</evidence>
<sequence length="181" mass="20047">MIELLNAAKVQASDDNDVRLCAHLPAEADTEALGAALAPLLRPRLNIWLLGNLGMGKTTLTRGLLRALGHEGKVKSPTYTLIEPYVVSRLNLYHFDFYRFNSPEEYLDAGLDEYFADQGVCIVEWPQKALPHLPSPDLEIQLEVRDGGRFVEIYGHTDAGRTCVTELMKALRAIGPTLTAD</sequence>
<reference evidence="11 12" key="1">
    <citation type="submission" date="2013-06" db="EMBL/GenBank/DDBJ databases">
        <title>Draft genome sequence of Thauera terpenica.</title>
        <authorList>
            <person name="Liu B."/>
            <person name="Frostegard A.H."/>
            <person name="Shapleigh J.P."/>
        </authorList>
    </citation>
    <scope>NUCLEOTIDE SEQUENCE [LARGE SCALE GENOMIC DNA]</scope>
    <source>
        <strain evidence="11 12">58Eu</strain>
    </source>
</reference>
<dbReference type="GO" id="GO:0002949">
    <property type="term" value="P:tRNA threonylcarbamoyladenosine modification"/>
    <property type="evidence" value="ECO:0007669"/>
    <property type="project" value="InterPro"/>
</dbReference>
<dbReference type="Gene3D" id="3.40.50.300">
    <property type="entry name" value="P-loop containing nucleotide triphosphate hydrolases"/>
    <property type="match status" value="1"/>
</dbReference>
<dbReference type="OrthoDB" id="9800307at2"/>
<evidence type="ECO:0000256" key="6">
    <source>
        <dbReference type="ARBA" id="ARBA00022723"/>
    </source>
</evidence>
<evidence type="ECO:0000256" key="4">
    <source>
        <dbReference type="ARBA" id="ARBA00022490"/>
    </source>
</evidence>
<evidence type="ECO:0000256" key="1">
    <source>
        <dbReference type="ARBA" id="ARBA00004496"/>
    </source>
</evidence>
<evidence type="ECO:0000313" key="12">
    <source>
        <dbReference type="Proteomes" id="UP000015455"/>
    </source>
</evidence>
<dbReference type="NCBIfam" id="TIGR00150">
    <property type="entry name" value="T6A_YjeE"/>
    <property type="match status" value="1"/>
</dbReference>
<organism evidence="11 12">
    <name type="scientific">Thauera terpenica 58Eu</name>
    <dbReference type="NCBI Taxonomy" id="1348657"/>
    <lineage>
        <taxon>Bacteria</taxon>
        <taxon>Pseudomonadati</taxon>
        <taxon>Pseudomonadota</taxon>
        <taxon>Betaproteobacteria</taxon>
        <taxon>Rhodocyclales</taxon>
        <taxon>Zoogloeaceae</taxon>
        <taxon>Thauera</taxon>
    </lineage>
</organism>
<dbReference type="InterPro" id="IPR003442">
    <property type="entry name" value="T6A_TsaE"/>
</dbReference>
<keyword evidence="7" id="KW-0547">Nucleotide-binding</keyword>
<evidence type="ECO:0000256" key="7">
    <source>
        <dbReference type="ARBA" id="ARBA00022741"/>
    </source>
</evidence>
<dbReference type="PANTHER" id="PTHR33540">
    <property type="entry name" value="TRNA THREONYLCARBAMOYLADENOSINE BIOSYNTHESIS PROTEIN TSAE"/>
    <property type="match status" value="1"/>
</dbReference>
<evidence type="ECO:0000256" key="10">
    <source>
        <dbReference type="ARBA" id="ARBA00032441"/>
    </source>
</evidence>
<keyword evidence="9" id="KW-0460">Magnesium</keyword>
<dbReference type="eggNOG" id="COG0802">
    <property type="taxonomic scope" value="Bacteria"/>
</dbReference>
<protein>
    <recommendedName>
        <fullName evidence="3">tRNA threonylcarbamoyladenosine biosynthesis protein TsaE</fullName>
    </recommendedName>
    <alternativeName>
        <fullName evidence="10">t(6)A37 threonylcarbamoyladenosine biosynthesis protein TsaE</fullName>
    </alternativeName>
</protein>
<evidence type="ECO:0000256" key="9">
    <source>
        <dbReference type="ARBA" id="ARBA00022842"/>
    </source>
</evidence>
<dbReference type="AlphaFoldDB" id="S9ZP12"/>
<dbReference type="PANTHER" id="PTHR33540:SF2">
    <property type="entry name" value="TRNA THREONYLCARBAMOYLADENOSINE BIOSYNTHESIS PROTEIN TSAE"/>
    <property type="match status" value="1"/>
</dbReference>
<dbReference type="Pfam" id="PF02367">
    <property type="entry name" value="TsaE"/>
    <property type="match status" value="1"/>
</dbReference>
<keyword evidence="8" id="KW-0067">ATP-binding</keyword>
<dbReference type="GO" id="GO:0005737">
    <property type="term" value="C:cytoplasm"/>
    <property type="evidence" value="ECO:0007669"/>
    <property type="project" value="UniProtKB-SubCell"/>
</dbReference>
<keyword evidence="5" id="KW-0819">tRNA processing</keyword>
<dbReference type="Proteomes" id="UP000015455">
    <property type="component" value="Unassembled WGS sequence"/>
</dbReference>
<evidence type="ECO:0000256" key="2">
    <source>
        <dbReference type="ARBA" id="ARBA00007599"/>
    </source>
</evidence>
<dbReference type="EMBL" id="ATJV01000045">
    <property type="protein sequence ID" value="EPZ16386.1"/>
    <property type="molecule type" value="Genomic_DNA"/>
</dbReference>
<comment type="caution">
    <text evidence="11">The sequence shown here is derived from an EMBL/GenBank/DDBJ whole genome shotgun (WGS) entry which is preliminary data.</text>
</comment>
<name>S9ZP12_9RHOO</name>
<keyword evidence="6" id="KW-0479">Metal-binding</keyword>
<keyword evidence="12" id="KW-1185">Reference proteome</keyword>
<comment type="similarity">
    <text evidence="2">Belongs to the TsaE family.</text>
</comment>
<evidence type="ECO:0000256" key="3">
    <source>
        <dbReference type="ARBA" id="ARBA00019010"/>
    </source>
</evidence>